<evidence type="ECO:0000313" key="2">
    <source>
        <dbReference type="EMBL" id="EMI56605.1"/>
    </source>
</evidence>
<feature type="compositionally biased region" description="Polar residues" evidence="1">
    <location>
        <begin position="363"/>
        <end position="372"/>
    </location>
</feature>
<protein>
    <submittedName>
        <fullName evidence="2">Uncharacterized protein</fullName>
    </submittedName>
</protein>
<gene>
    <name evidence="2" type="ORF">RSSM_01938</name>
</gene>
<proteinExistence type="predicted"/>
<dbReference type="PATRIC" id="fig|1263870.3.peg.2070"/>
<evidence type="ECO:0000313" key="3">
    <source>
        <dbReference type="Proteomes" id="UP000011885"/>
    </source>
</evidence>
<sequence length="372" mass="41577">MFDYRRTFRYRPHEPIRSNFSILTMHSLRLHRNCRRHDREKASAGGSYAFLLGCLLSCLLGCQTTAPIHLWQPPQLASVAGESIVLMEIAGPDQTATGLQQELLEQTQPSKKNRTGQPPASAVSFLLPDQLTDESTIRLVSAVDNEPSDLAVAAAARRSGLRYLMRGQIMHATGNPRSDERLSVVWKLVGLDDDCPTEGMPISISQKEIEQRHPDLMAITDPHVRLQKAMIRETLSLLNQSVVRELVTLAEPRYSLGSKAVRRGNELARLGNWPAAEKIWTETLERRPGQVAAWINASIAAAARQDFEEAKRRITRAIQLSAFSPVNRDLAKETLVWLELQQREYHETFGLPDPPGGWRVTHSAASTSSQPN</sequence>
<reference evidence="2 3" key="1">
    <citation type="journal article" date="2013" name="Mar. Genomics">
        <title>Expression of sulfatases in Rhodopirellula baltica and the diversity of sulfatases in the genus Rhodopirellula.</title>
        <authorList>
            <person name="Wegner C.E."/>
            <person name="Richter-Heitmann T."/>
            <person name="Klindworth A."/>
            <person name="Klockow C."/>
            <person name="Richter M."/>
            <person name="Achstetter T."/>
            <person name="Glockner F.O."/>
            <person name="Harder J."/>
        </authorList>
    </citation>
    <scope>NUCLEOTIDE SEQUENCE [LARGE SCALE GENOMIC DNA]</scope>
    <source>
        <strain evidence="2 3">SM41</strain>
    </source>
</reference>
<name>M5U584_9BACT</name>
<accession>M5U584</accession>
<evidence type="ECO:0000256" key="1">
    <source>
        <dbReference type="SAM" id="MobiDB-lite"/>
    </source>
</evidence>
<dbReference type="AlphaFoldDB" id="M5U584"/>
<dbReference type="InterPro" id="IPR011990">
    <property type="entry name" value="TPR-like_helical_dom_sf"/>
</dbReference>
<organism evidence="2 3">
    <name type="scientific">Rhodopirellula sallentina SM41</name>
    <dbReference type="NCBI Taxonomy" id="1263870"/>
    <lineage>
        <taxon>Bacteria</taxon>
        <taxon>Pseudomonadati</taxon>
        <taxon>Planctomycetota</taxon>
        <taxon>Planctomycetia</taxon>
        <taxon>Pirellulales</taxon>
        <taxon>Pirellulaceae</taxon>
        <taxon>Rhodopirellula</taxon>
    </lineage>
</organism>
<feature type="region of interest" description="Disordered" evidence="1">
    <location>
        <begin position="351"/>
        <end position="372"/>
    </location>
</feature>
<dbReference type="Gene3D" id="1.25.40.10">
    <property type="entry name" value="Tetratricopeptide repeat domain"/>
    <property type="match status" value="1"/>
</dbReference>
<keyword evidence="3" id="KW-1185">Reference proteome</keyword>
<dbReference type="Proteomes" id="UP000011885">
    <property type="component" value="Unassembled WGS sequence"/>
</dbReference>
<comment type="caution">
    <text evidence="2">The sequence shown here is derived from an EMBL/GenBank/DDBJ whole genome shotgun (WGS) entry which is preliminary data.</text>
</comment>
<dbReference type="SUPFAM" id="SSF48452">
    <property type="entry name" value="TPR-like"/>
    <property type="match status" value="1"/>
</dbReference>
<dbReference type="EMBL" id="ANOH01000136">
    <property type="protein sequence ID" value="EMI56605.1"/>
    <property type="molecule type" value="Genomic_DNA"/>
</dbReference>